<dbReference type="GO" id="GO:0007155">
    <property type="term" value="P:cell adhesion"/>
    <property type="evidence" value="ECO:0007669"/>
    <property type="project" value="UniProtKB-KW"/>
</dbReference>
<sequence>MAAILTAGGLVVAGAGAAHAEAEAEAGAVGSPGIISGNALQVPVHVPINLCGNTVDIIGVLNPAFGNGCANAEAEIEVDDEEPPNNGNGEEPPNNGNGEKPEKPKPEKPKPDPKPEPKPEKPEKPEDGKDCTC</sequence>
<evidence type="ECO:0000313" key="10">
    <source>
        <dbReference type="EMBL" id="NYI04406.1"/>
    </source>
</evidence>
<evidence type="ECO:0000259" key="9">
    <source>
        <dbReference type="PROSITE" id="PS51884"/>
    </source>
</evidence>
<feature type="domain" description="Chaplin" evidence="9">
    <location>
        <begin position="31"/>
        <end position="71"/>
    </location>
</feature>
<evidence type="ECO:0000256" key="2">
    <source>
        <dbReference type="ARBA" id="ARBA00022512"/>
    </source>
</evidence>
<dbReference type="EMBL" id="JACBZD010000001">
    <property type="protein sequence ID" value="NYI04406.1"/>
    <property type="molecule type" value="Genomic_DNA"/>
</dbReference>
<dbReference type="Proteomes" id="UP000567795">
    <property type="component" value="Unassembled WGS sequence"/>
</dbReference>
<dbReference type="InterPro" id="IPR005528">
    <property type="entry name" value="ChpA-H"/>
</dbReference>
<dbReference type="RefSeq" id="WP_312892469.1">
    <property type="nucleotide sequence ID" value="NZ_JACBZD010000001.1"/>
</dbReference>
<evidence type="ECO:0000256" key="5">
    <source>
        <dbReference type="ARBA" id="ARBA00022889"/>
    </source>
</evidence>
<comment type="subcellular location">
    <subcellularLocation>
        <location evidence="1">Secreted</location>
        <location evidence="1">Cell wall</location>
    </subcellularLocation>
</comment>
<dbReference type="PROSITE" id="PS51884">
    <property type="entry name" value="CHAPLIN"/>
    <property type="match status" value="1"/>
</dbReference>
<keyword evidence="11" id="KW-1185">Reference proteome</keyword>
<feature type="compositionally biased region" description="Low complexity" evidence="7">
    <location>
        <begin position="84"/>
        <end position="98"/>
    </location>
</feature>
<dbReference type="AlphaFoldDB" id="A0A852ZPM7"/>
<organism evidence="10 11">
    <name type="scientific">Allostreptomyces psammosilenae</name>
    <dbReference type="NCBI Taxonomy" id="1892865"/>
    <lineage>
        <taxon>Bacteria</taxon>
        <taxon>Bacillati</taxon>
        <taxon>Actinomycetota</taxon>
        <taxon>Actinomycetes</taxon>
        <taxon>Kitasatosporales</taxon>
        <taxon>Streptomycetaceae</taxon>
        <taxon>Allostreptomyces</taxon>
    </lineage>
</organism>
<accession>A0A852ZPM7</accession>
<name>A0A852ZPM7_9ACTN</name>
<gene>
    <name evidence="10" type="ORF">FHU37_001349</name>
</gene>
<keyword evidence="3" id="KW-0964">Secreted</keyword>
<keyword evidence="2" id="KW-0134">Cell wall</keyword>
<keyword evidence="5" id="KW-0130">Cell adhesion</keyword>
<feature type="chain" id="PRO_5032604113" evidence="8">
    <location>
        <begin position="21"/>
        <end position="133"/>
    </location>
</feature>
<dbReference type="Pfam" id="PF03777">
    <property type="entry name" value="ChpA-C"/>
    <property type="match status" value="1"/>
</dbReference>
<evidence type="ECO:0000256" key="3">
    <source>
        <dbReference type="ARBA" id="ARBA00022525"/>
    </source>
</evidence>
<comment type="caution">
    <text evidence="10">The sequence shown here is derived from an EMBL/GenBank/DDBJ whole genome shotgun (WGS) entry which is preliminary data.</text>
</comment>
<evidence type="ECO:0000313" key="11">
    <source>
        <dbReference type="Proteomes" id="UP000567795"/>
    </source>
</evidence>
<protein>
    <submittedName>
        <fullName evidence="10">Outer membrane biosynthesis protein TonB</fullName>
    </submittedName>
</protein>
<evidence type="ECO:0000256" key="6">
    <source>
        <dbReference type="ARBA" id="ARBA00023087"/>
    </source>
</evidence>
<evidence type="ECO:0000256" key="1">
    <source>
        <dbReference type="ARBA" id="ARBA00004191"/>
    </source>
</evidence>
<keyword evidence="6" id="KW-0034">Amyloid</keyword>
<evidence type="ECO:0000256" key="7">
    <source>
        <dbReference type="SAM" id="MobiDB-lite"/>
    </source>
</evidence>
<evidence type="ECO:0000256" key="8">
    <source>
        <dbReference type="SAM" id="SignalP"/>
    </source>
</evidence>
<feature type="compositionally biased region" description="Basic and acidic residues" evidence="7">
    <location>
        <begin position="99"/>
        <end position="133"/>
    </location>
</feature>
<keyword evidence="4 8" id="KW-0732">Signal</keyword>
<feature type="compositionally biased region" description="Acidic residues" evidence="7">
    <location>
        <begin position="74"/>
        <end position="83"/>
    </location>
</feature>
<evidence type="ECO:0000256" key="4">
    <source>
        <dbReference type="ARBA" id="ARBA00022729"/>
    </source>
</evidence>
<feature type="signal peptide" evidence="8">
    <location>
        <begin position="1"/>
        <end position="20"/>
    </location>
</feature>
<proteinExistence type="predicted"/>
<feature type="region of interest" description="Disordered" evidence="7">
    <location>
        <begin position="72"/>
        <end position="133"/>
    </location>
</feature>
<reference evidence="10 11" key="1">
    <citation type="submission" date="2020-07" db="EMBL/GenBank/DDBJ databases">
        <title>Sequencing the genomes of 1000 actinobacteria strains.</title>
        <authorList>
            <person name="Klenk H.-P."/>
        </authorList>
    </citation>
    <scope>NUCLEOTIDE SEQUENCE [LARGE SCALE GENOMIC DNA]</scope>
    <source>
        <strain evidence="10 11">DSM 42178</strain>
    </source>
</reference>